<gene>
    <name evidence="8" type="ORF">EOD73_11010</name>
</gene>
<dbReference type="PANTHER" id="PTHR43531:SF14">
    <property type="entry name" value="METHYL-ACCEPTING CHEMOTAXIS PROTEIN I-RELATED"/>
    <property type="match status" value="1"/>
</dbReference>
<evidence type="ECO:0000313" key="9">
    <source>
        <dbReference type="Proteomes" id="UP000288587"/>
    </source>
</evidence>
<dbReference type="PROSITE" id="PS50111">
    <property type="entry name" value="CHEMOTAXIS_TRANSDUC_2"/>
    <property type="match status" value="1"/>
</dbReference>
<dbReference type="Pfam" id="PF00015">
    <property type="entry name" value="MCPsignal"/>
    <property type="match status" value="1"/>
</dbReference>
<comment type="similarity">
    <text evidence="3">Belongs to the methyl-accepting chemotaxis (MCP) protein family.</text>
</comment>
<dbReference type="SUPFAM" id="SSF58104">
    <property type="entry name" value="Methyl-accepting chemotaxis protein (MCP) signaling domain"/>
    <property type="match status" value="1"/>
</dbReference>
<keyword evidence="2" id="KW-0488">Methylation</keyword>
<keyword evidence="6" id="KW-1133">Transmembrane helix</keyword>
<feature type="domain" description="Methyl-accepting transducer" evidence="7">
    <location>
        <begin position="232"/>
        <end position="461"/>
    </location>
</feature>
<keyword evidence="4" id="KW-0807">Transducer</keyword>
<dbReference type="GO" id="GO:0005886">
    <property type="term" value="C:plasma membrane"/>
    <property type="evidence" value="ECO:0007669"/>
    <property type="project" value="TreeGrafter"/>
</dbReference>
<dbReference type="InterPro" id="IPR004090">
    <property type="entry name" value="Chemotax_Me-accpt_rcpt"/>
</dbReference>
<dbReference type="FunFam" id="1.10.287.950:FF:000001">
    <property type="entry name" value="Methyl-accepting chemotaxis sensory transducer"/>
    <property type="match status" value="1"/>
</dbReference>
<dbReference type="PRINTS" id="PR00260">
    <property type="entry name" value="CHEMTRNSDUCR"/>
</dbReference>
<name>A0A3S2XUJ6_9BURK</name>
<keyword evidence="6" id="KW-0472">Membrane</keyword>
<protein>
    <submittedName>
        <fullName evidence="8">Chemotaxis protein</fullName>
    </submittedName>
</protein>
<proteinExistence type="inferred from homology"/>
<dbReference type="EMBL" id="SACM01000003">
    <property type="protein sequence ID" value="RVT85074.1"/>
    <property type="molecule type" value="Genomic_DNA"/>
</dbReference>
<dbReference type="OrthoDB" id="8698080at2"/>
<feature type="coiled-coil region" evidence="5">
    <location>
        <begin position="432"/>
        <end position="470"/>
    </location>
</feature>
<dbReference type="PANTHER" id="PTHR43531">
    <property type="entry name" value="PROTEIN ICFG"/>
    <property type="match status" value="1"/>
</dbReference>
<evidence type="ECO:0000256" key="4">
    <source>
        <dbReference type="PROSITE-ProRule" id="PRU00284"/>
    </source>
</evidence>
<keyword evidence="6" id="KW-0812">Transmembrane</keyword>
<dbReference type="GO" id="GO:0006935">
    <property type="term" value="P:chemotaxis"/>
    <property type="evidence" value="ECO:0007669"/>
    <property type="project" value="InterPro"/>
</dbReference>
<dbReference type="AlphaFoldDB" id="A0A3S2XUJ6"/>
<dbReference type="Proteomes" id="UP000288587">
    <property type="component" value="Unassembled WGS sequence"/>
</dbReference>
<evidence type="ECO:0000256" key="3">
    <source>
        <dbReference type="ARBA" id="ARBA00029447"/>
    </source>
</evidence>
<dbReference type="GO" id="GO:0007165">
    <property type="term" value="P:signal transduction"/>
    <property type="evidence" value="ECO:0007669"/>
    <property type="project" value="UniProtKB-KW"/>
</dbReference>
<dbReference type="CDD" id="cd11386">
    <property type="entry name" value="MCP_signal"/>
    <property type="match status" value="1"/>
</dbReference>
<accession>A0A3S2XUJ6</accession>
<keyword evidence="9" id="KW-1185">Reference proteome</keyword>
<dbReference type="InterPro" id="IPR004089">
    <property type="entry name" value="MCPsignal_dom"/>
</dbReference>
<evidence type="ECO:0000256" key="1">
    <source>
        <dbReference type="ARBA" id="ARBA00004370"/>
    </source>
</evidence>
<feature type="transmembrane region" description="Helical" evidence="6">
    <location>
        <begin position="147"/>
        <end position="171"/>
    </location>
</feature>
<dbReference type="SMART" id="SM00283">
    <property type="entry name" value="MA"/>
    <property type="match status" value="1"/>
</dbReference>
<keyword evidence="5" id="KW-0175">Coiled coil</keyword>
<evidence type="ECO:0000256" key="6">
    <source>
        <dbReference type="SAM" id="Phobius"/>
    </source>
</evidence>
<dbReference type="GO" id="GO:0004888">
    <property type="term" value="F:transmembrane signaling receptor activity"/>
    <property type="evidence" value="ECO:0007669"/>
    <property type="project" value="InterPro"/>
</dbReference>
<organism evidence="8 9">
    <name type="scientific">Inhella crocodyli</name>
    <dbReference type="NCBI Taxonomy" id="2499851"/>
    <lineage>
        <taxon>Bacteria</taxon>
        <taxon>Pseudomonadati</taxon>
        <taxon>Pseudomonadota</taxon>
        <taxon>Betaproteobacteria</taxon>
        <taxon>Burkholderiales</taxon>
        <taxon>Sphaerotilaceae</taxon>
        <taxon>Inhella</taxon>
    </lineage>
</organism>
<evidence type="ECO:0000313" key="8">
    <source>
        <dbReference type="EMBL" id="RVT85074.1"/>
    </source>
</evidence>
<dbReference type="Gene3D" id="1.10.287.950">
    <property type="entry name" value="Methyl-accepting chemotaxis protein"/>
    <property type="match status" value="1"/>
</dbReference>
<dbReference type="InterPro" id="IPR051310">
    <property type="entry name" value="MCP_chemotaxis"/>
</dbReference>
<evidence type="ECO:0000256" key="2">
    <source>
        <dbReference type="ARBA" id="ARBA00022481"/>
    </source>
</evidence>
<comment type="caution">
    <text evidence="8">The sequence shown here is derived from an EMBL/GenBank/DDBJ whole genome shotgun (WGS) entry which is preliminary data.</text>
</comment>
<evidence type="ECO:0000259" key="7">
    <source>
        <dbReference type="PROSITE" id="PS50111"/>
    </source>
</evidence>
<comment type="subcellular location">
    <subcellularLocation>
        <location evidence="1">Membrane</location>
    </subcellularLocation>
</comment>
<evidence type="ECO:0000256" key="5">
    <source>
        <dbReference type="SAM" id="Coils"/>
    </source>
</evidence>
<sequence>MSARTSADIRAIGAVDYPYMDKTTRFDRELETMVGLIQSAVAEGDAKRLDEAGQKAQSAKQLLKELEALPVNEATSRKLSAAFDAYSQNATTAAQLMLGVKEGDASAAIPAMQNSLAALQTALKEARKLAQDGFDGRLQAAGSGVSAGVWVTVVLGLVVVGGLFLASYLVIGSVWRQLGGEPEYAREVMQGMAAGDLSQDIDVAPGAENSLLAAVRETARGLEKIVGEVRQGTESITTASQEIAMGNQDLSVRTEKQAGSLEQTSSSLRTLTEAVRQSADSSRQANQLAGSAAEVARRGGQVVGDVVHTMNEINTSSKKIADIIGVIDGIAFQTNILALNAAVEAARAGEQGRGFAVVAGEVRSLAQRSADAAKEIKSLIGASVERVESGSRLVQEAGSTMDEIVSSVQRVTDIIGEITAATSEQSEGIVQVNDAIHQIDQMTQQNAALVEEAAAAASSLEQQAQGLQQAVSAFRTH</sequence>
<reference evidence="8 9" key="1">
    <citation type="submission" date="2019-01" db="EMBL/GenBank/DDBJ databases">
        <authorList>
            <person name="Chen W.-M."/>
        </authorList>
    </citation>
    <scope>NUCLEOTIDE SEQUENCE [LARGE SCALE GENOMIC DNA]</scope>
    <source>
        <strain evidence="8 9">CCP-18</strain>
    </source>
</reference>